<dbReference type="PROSITE" id="PS51892">
    <property type="entry name" value="SUBTILASE"/>
    <property type="match status" value="1"/>
</dbReference>
<evidence type="ECO:0000256" key="3">
    <source>
        <dbReference type="ARBA" id="ARBA00022801"/>
    </source>
</evidence>
<comment type="caution">
    <text evidence="8">The sequence shown here is derived from an EMBL/GenBank/DDBJ whole genome shotgun (WGS) entry which is preliminary data.</text>
</comment>
<dbReference type="PANTHER" id="PTHR43806:SF11">
    <property type="entry name" value="CEREVISIN-RELATED"/>
    <property type="match status" value="1"/>
</dbReference>
<organism evidence="8 9">
    <name type="scientific">Catellatospora chokoriensis</name>
    <dbReference type="NCBI Taxonomy" id="310353"/>
    <lineage>
        <taxon>Bacteria</taxon>
        <taxon>Bacillati</taxon>
        <taxon>Actinomycetota</taxon>
        <taxon>Actinomycetes</taxon>
        <taxon>Micromonosporales</taxon>
        <taxon>Micromonosporaceae</taxon>
        <taxon>Catellatospora</taxon>
    </lineage>
</organism>
<name>A0A8J3K381_9ACTN</name>
<keyword evidence="6" id="KW-0812">Transmembrane</keyword>
<dbReference type="EMBL" id="BONG01000009">
    <property type="protein sequence ID" value="GIF88624.1"/>
    <property type="molecule type" value="Genomic_DNA"/>
</dbReference>
<dbReference type="PANTHER" id="PTHR43806">
    <property type="entry name" value="PEPTIDASE S8"/>
    <property type="match status" value="1"/>
</dbReference>
<keyword evidence="4 5" id="KW-0720">Serine protease</keyword>
<keyword evidence="9" id="KW-1185">Reference proteome</keyword>
<dbReference type="InterPro" id="IPR050131">
    <property type="entry name" value="Peptidase_S8_subtilisin-like"/>
</dbReference>
<feature type="active site" description="Charge relay system" evidence="5">
    <location>
        <position position="229"/>
    </location>
</feature>
<gene>
    <name evidence="8" type="ORF">Cch02nite_20680</name>
</gene>
<evidence type="ECO:0000256" key="6">
    <source>
        <dbReference type="SAM" id="Phobius"/>
    </source>
</evidence>
<dbReference type="InterPro" id="IPR023827">
    <property type="entry name" value="Peptidase_S8_Asp-AS"/>
</dbReference>
<evidence type="ECO:0000256" key="2">
    <source>
        <dbReference type="ARBA" id="ARBA00022670"/>
    </source>
</evidence>
<sequence>MAIWIPLPSQAADEISDGQWFHTFLRTSQAQELSTGSGITVAVIDSGVDATHPDLLGSVLPGVDFTADGKGTGHLDVSGHGTGMAAIVAGHGRVRGIAPGAKILPVRVFTKPGTGRVTADSVRWAVEHGADVISISMGSGTADPAVRLAIEEAIRQNVVVVAAAGNRPEDRDVVYPAAFPGVIAVGGVGKDGELSTSSVTGHAISVAAPADGITSAGLDHRWSIGSGTSGATAIVAGAAALIRAKFPELSAAGVADRLTSTAVDKGYPGRDPQYGFGVLNLMGALTADASPSAVEPSATASPAGPSPDGSHPWVWVLAAIAVGGVLVLAFRSRRRG</sequence>
<accession>A0A8J3K381</accession>
<feature type="active site" description="Charge relay system" evidence="5">
    <location>
        <position position="80"/>
    </location>
</feature>
<evidence type="ECO:0000313" key="8">
    <source>
        <dbReference type="EMBL" id="GIF88624.1"/>
    </source>
</evidence>
<evidence type="ECO:0000256" key="5">
    <source>
        <dbReference type="PROSITE-ProRule" id="PRU01240"/>
    </source>
</evidence>
<dbReference type="GO" id="GO:0004252">
    <property type="term" value="F:serine-type endopeptidase activity"/>
    <property type="evidence" value="ECO:0007669"/>
    <property type="project" value="UniProtKB-UniRule"/>
</dbReference>
<reference evidence="8 9" key="1">
    <citation type="submission" date="2021-01" db="EMBL/GenBank/DDBJ databases">
        <title>Whole genome shotgun sequence of Catellatospora chokoriensis NBRC 107358.</title>
        <authorList>
            <person name="Komaki H."/>
            <person name="Tamura T."/>
        </authorList>
    </citation>
    <scope>NUCLEOTIDE SEQUENCE [LARGE SCALE GENOMIC DNA]</scope>
    <source>
        <strain evidence="8 9">NBRC 107358</strain>
    </source>
</reference>
<dbReference type="Gene3D" id="3.40.50.200">
    <property type="entry name" value="Peptidase S8/S53 domain"/>
    <property type="match status" value="1"/>
</dbReference>
<evidence type="ECO:0000259" key="7">
    <source>
        <dbReference type="Pfam" id="PF00082"/>
    </source>
</evidence>
<feature type="active site" description="Charge relay system" evidence="5">
    <location>
        <position position="45"/>
    </location>
</feature>
<dbReference type="InterPro" id="IPR036852">
    <property type="entry name" value="Peptidase_S8/S53_dom_sf"/>
</dbReference>
<keyword evidence="6" id="KW-0472">Membrane</keyword>
<dbReference type="SUPFAM" id="SSF52743">
    <property type="entry name" value="Subtilisin-like"/>
    <property type="match status" value="1"/>
</dbReference>
<feature type="transmembrane region" description="Helical" evidence="6">
    <location>
        <begin position="312"/>
        <end position="330"/>
    </location>
</feature>
<dbReference type="PROSITE" id="PS00136">
    <property type="entry name" value="SUBTILASE_ASP"/>
    <property type="match status" value="1"/>
</dbReference>
<keyword evidence="6" id="KW-1133">Transmembrane helix</keyword>
<feature type="domain" description="Peptidase S8/S53" evidence="7">
    <location>
        <begin position="36"/>
        <end position="277"/>
    </location>
</feature>
<dbReference type="PRINTS" id="PR00723">
    <property type="entry name" value="SUBTILISIN"/>
</dbReference>
<comment type="similarity">
    <text evidence="1 5">Belongs to the peptidase S8 family.</text>
</comment>
<dbReference type="GO" id="GO:0006508">
    <property type="term" value="P:proteolysis"/>
    <property type="evidence" value="ECO:0007669"/>
    <property type="project" value="UniProtKB-KW"/>
</dbReference>
<dbReference type="Proteomes" id="UP000619293">
    <property type="component" value="Unassembled WGS sequence"/>
</dbReference>
<keyword evidence="3 5" id="KW-0378">Hydrolase</keyword>
<evidence type="ECO:0000256" key="1">
    <source>
        <dbReference type="ARBA" id="ARBA00011073"/>
    </source>
</evidence>
<proteinExistence type="inferred from homology"/>
<protein>
    <submittedName>
        <fullName evidence="8">Type VII secretion-associated serine protease</fullName>
    </submittedName>
</protein>
<dbReference type="Pfam" id="PF00082">
    <property type="entry name" value="Peptidase_S8"/>
    <property type="match status" value="1"/>
</dbReference>
<dbReference type="InterPro" id="IPR000209">
    <property type="entry name" value="Peptidase_S8/S53_dom"/>
</dbReference>
<evidence type="ECO:0000256" key="4">
    <source>
        <dbReference type="ARBA" id="ARBA00022825"/>
    </source>
</evidence>
<dbReference type="InterPro" id="IPR015500">
    <property type="entry name" value="Peptidase_S8_subtilisin-rel"/>
</dbReference>
<evidence type="ECO:0000313" key="9">
    <source>
        <dbReference type="Proteomes" id="UP000619293"/>
    </source>
</evidence>
<dbReference type="AlphaFoldDB" id="A0A8J3K381"/>
<keyword evidence="2 5" id="KW-0645">Protease</keyword>